<accession>A0A450YM09</accession>
<protein>
    <submittedName>
        <fullName evidence="2">Uncharacterized protein</fullName>
    </submittedName>
</protein>
<sequence length="59" mass="6391">MTCCPVETRFIATLQGTGHCAGLSIIEEELPILLEKTIHGSMNIAERKAFGYVLLLVSA</sequence>
<proteinExistence type="predicted"/>
<evidence type="ECO:0000313" key="1">
    <source>
        <dbReference type="EMBL" id="VFK37963.1"/>
    </source>
</evidence>
<organism evidence="2">
    <name type="scientific">Candidatus Kentrum sp. SD</name>
    <dbReference type="NCBI Taxonomy" id="2126332"/>
    <lineage>
        <taxon>Bacteria</taxon>
        <taxon>Pseudomonadati</taxon>
        <taxon>Pseudomonadota</taxon>
        <taxon>Gammaproteobacteria</taxon>
        <taxon>Candidatus Kentrum</taxon>
    </lineage>
</organism>
<name>A0A450YM09_9GAMM</name>
<gene>
    <name evidence="2" type="ORF">BECKSD772E_GA0070983_101826</name>
    <name evidence="1" type="ORF">BECKSD772F_GA0070984_101925</name>
</gene>
<dbReference type="AlphaFoldDB" id="A0A450YM09"/>
<dbReference type="EMBL" id="CAADFU010000018">
    <property type="protein sequence ID" value="VFK42594.1"/>
    <property type="molecule type" value="Genomic_DNA"/>
</dbReference>
<evidence type="ECO:0000313" key="2">
    <source>
        <dbReference type="EMBL" id="VFK42594.1"/>
    </source>
</evidence>
<dbReference type="EMBL" id="CAADFR010000019">
    <property type="protein sequence ID" value="VFK37963.1"/>
    <property type="molecule type" value="Genomic_DNA"/>
</dbReference>
<reference evidence="2" key="1">
    <citation type="submission" date="2019-02" db="EMBL/GenBank/DDBJ databases">
        <authorList>
            <person name="Gruber-Vodicka R. H."/>
            <person name="Seah K. B. B."/>
        </authorList>
    </citation>
    <scope>NUCLEOTIDE SEQUENCE</scope>
    <source>
        <strain evidence="2">BECK_S1320</strain>
        <strain evidence="1">BECK_S1321</strain>
    </source>
</reference>